<evidence type="ECO:0000313" key="3">
    <source>
        <dbReference type="Proteomes" id="UP000757540"/>
    </source>
</evidence>
<feature type="region of interest" description="Disordered" evidence="1">
    <location>
        <begin position="1"/>
        <end position="21"/>
    </location>
</feature>
<dbReference type="Proteomes" id="UP000757540">
    <property type="component" value="Unassembled WGS sequence"/>
</dbReference>
<gene>
    <name evidence="2" type="ORF">HDG69_002674</name>
</gene>
<comment type="caution">
    <text evidence="2">The sequence shown here is derived from an EMBL/GenBank/DDBJ whole genome shotgun (WGS) entry which is preliminary data.</text>
</comment>
<evidence type="ECO:0000256" key="1">
    <source>
        <dbReference type="SAM" id="MobiDB-lite"/>
    </source>
</evidence>
<proteinExistence type="predicted"/>
<sequence>MQYSAVDQLLHHHAPDTEAEQRQWSARIIERCRAAEASLGDLFD</sequence>
<protein>
    <submittedName>
        <fullName evidence="2">Uncharacterized protein</fullName>
    </submittedName>
</protein>
<reference evidence="2 3" key="1">
    <citation type="submission" date="2020-05" db="EMBL/GenBank/DDBJ databases">
        <title>Genomic Encyclopedia of Type Strains, Phase III (KMG-III): the genomes of soil and plant-associated and newly described type strains.</title>
        <authorList>
            <person name="Whitman W."/>
        </authorList>
    </citation>
    <scope>NUCLEOTIDE SEQUENCE [LARGE SCALE GENOMIC DNA]</scope>
    <source>
        <strain evidence="2 3">KCTC 19046</strain>
    </source>
</reference>
<keyword evidence="3" id="KW-1185">Reference proteome</keyword>
<dbReference type="EMBL" id="JABEZU010000003">
    <property type="protein sequence ID" value="NOV98089.1"/>
    <property type="molecule type" value="Genomic_DNA"/>
</dbReference>
<organism evidence="2 3">
    <name type="scientific">Isoptericola halotolerans</name>
    <dbReference type="NCBI Taxonomy" id="300560"/>
    <lineage>
        <taxon>Bacteria</taxon>
        <taxon>Bacillati</taxon>
        <taxon>Actinomycetota</taxon>
        <taxon>Actinomycetes</taxon>
        <taxon>Micrococcales</taxon>
        <taxon>Promicromonosporaceae</taxon>
        <taxon>Isoptericola</taxon>
    </lineage>
</organism>
<accession>A0ABX2A5M6</accession>
<feature type="compositionally biased region" description="Basic and acidic residues" evidence="1">
    <location>
        <begin position="9"/>
        <end position="21"/>
    </location>
</feature>
<name>A0ABX2A5M6_9MICO</name>
<dbReference type="RefSeq" id="WP_281360201.1">
    <property type="nucleotide sequence ID" value="NZ_BAAAML010000005.1"/>
</dbReference>
<evidence type="ECO:0000313" key="2">
    <source>
        <dbReference type="EMBL" id="NOV98089.1"/>
    </source>
</evidence>